<reference evidence="1 2" key="1">
    <citation type="journal article" date="2016" name="Int. J. Syst. Evol. Microbiol.">
        <title>Ensifer glycinis sp. nov., an novel rhizobial species associated with Glycine spp.</title>
        <authorList>
            <person name="Yan H."/>
            <person name="Yan J."/>
            <person name="Sui X.H."/>
            <person name="Wang E.T."/>
            <person name="Chen W.X."/>
            <person name="Zhang X.X."/>
            <person name="Chen W.F."/>
        </authorList>
    </citation>
    <scope>NUCLEOTIDE SEQUENCE [LARGE SCALE GENOMIC DNA]</scope>
    <source>
        <strain evidence="1 2">CCBAU 23380</strain>
    </source>
</reference>
<evidence type="ECO:0000313" key="2">
    <source>
        <dbReference type="Proteomes" id="UP000094025"/>
    </source>
</evidence>
<dbReference type="Pfam" id="PF13692">
    <property type="entry name" value="Glyco_trans_1_4"/>
    <property type="match status" value="1"/>
</dbReference>
<dbReference type="EMBL" id="LPUX01000055">
    <property type="protein sequence ID" value="OAP39809.1"/>
    <property type="molecule type" value="Genomic_DNA"/>
</dbReference>
<gene>
    <name evidence="1" type="ORF">AU381_09650</name>
</gene>
<sequence length="365" mass="39863">MKIAFYAPLKSPDHPVPSGDRQMARMLIEALRLAGHEVEIASQLRAFSREASDAAYLNLRRQADEESARLRRTWADNGAPDAWFCYHPYYKAPDLVGPALAAEFAMSYVTAESSYSSRRNEGARRLAQDAVAAGARQAAVNICFTKRDREGLEEAVPEGRYAMLAPFIDVRRFQATPRRKPDEARLIAVAMMRPGDKMDSYHMLAAALRLVVDIPWTLTIVGDGPSRAEVQSAFAGLPAERLDWAGENAPETVAGLLFGSDLYVWPGCGEAYGLSYLEAQAAGLPVVAQATAGVPEVVRNGETGLLTETGDVELFAGAIRRLLMDQGLRAELGTRARRFVLGERSLTAAAARLETIFGAFVRKTE</sequence>
<dbReference type="SUPFAM" id="SSF53756">
    <property type="entry name" value="UDP-Glycosyltransferase/glycogen phosphorylase"/>
    <property type="match status" value="1"/>
</dbReference>
<name>A0A178XWW9_9HYPH</name>
<dbReference type="PANTHER" id="PTHR45947">
    <property type="entry name" value="SULFOQUINOVOSYL TRANSFERASE SQD2"/>
    <property type="match status" value="1"/>
</dbReference>
<dbReference type="Gene3D" id="3.40.50.2000">
    <property type="entry name" value="Glycogen Phosphorylase B"/>
    <property type="match status" value="2"/>
</dbReference>
<accession>A0A178XWW9</accession>
<dbReference type="CDD" id="cd03801">
    <property type="entry name" value="GT4_PimA-like"/>
    <property type="match status" value="1"/>
</dbReference>
<dbReference type="AlphaFoldDB" id="A0A178XWW9"/>
<dbReference type="STRING" id="1472378.AU381_09650"/>
<dbReference type="GO" id="GO:0016757">
    <property type="term" value="F:glycosyltransferase activity"/>
    <property type="evidence" value="ECO:0007669"/>
    <property type="project" value="TreeGrafter"/>
</dbReference>
<keyword evidence="1" id="KW-0808">Transferase</keyword>
<dbReference type="Proteomes" id="UP000094025">
    <property type="component" value="Unassembled WGS sequence"/>
</dbReference>
<dbReference type="RefSeq" id="WP_064241947.1">
    <property type="nucleotide sequence ID" value="NZ_LPUX01000055.1"/>
</dbReference>
<dbReference type="OrthoDB" id="5443996at2"/>
<evidence type="ECO:0000313" key="1">
    <source>
        <dbReference type="EMBL" id="OAP39809.1"/>
    </source>
</evidence>
<proteinExistence type="predicted"/>
<keyword evidence="2" id="KW-1185">Reference proteome</keyword>
<dbReference type="InterPro" id="IPR050194">
    <property type="entry name" value="Glycosyltransferase_grp1"/>
</dbReference>
<organism evidence="1 2">
    <name type="scientific">Sinorhizobium glycinis</name>
    <dbReference type="NCBI Taxonomy" id="1472378"/>
    <lineage>
        <taxon>Bacteria</taxon>
        <taxon>Pseudomonadati</taxon>
        <taxon>Pseudomonadota</taxon>
        <taxon>Alphaproteobacteria</taxon>
        <taxon>Hyphomicrobiales</taxon>
        <taxon>Rhizobiaceae</taxon>
        <taxon>Sinorhizobium/Ensifer group</taxon>
        <taxon>Sinorhizobium</taxon>
    </lineage>
</organism>
<dbReference type="PANTHER" id="PTHR45947:SF3">
    <property type="entry name" value="SULFOQUINOVOSYL TRANSFERASE SQD2"/>
    <property type="match status" value="1"/>
</dbReference>
<protein>
    <submittedName>
        <fullName evidence="1">Glycosyl transferase</fullName>
    </submittedName>
</protein>
<comment type="caution">
    <text evidence="1">The sequence shown here is derived from an EMBL/GenBank/DDBJ whole genome shotgun (WGS) entry which is preliminary data.</text>
</comment>